<dbReference type="AlphaFoldDB" id="A4SF25"/>
<dbReference type="InterPro" id="IPR050834">
    <property type="entry name" value="Glycosyltransf_2"/>
</dbReference>
<dbReference type="InterPro" id="IPR029044">
    <property type="entry name" value="Nucleotide-diphossugar_trans"/>
</dbReference>
<dbReference type="eggNOG" id="COG1216">
    <property type="taxonomic scope" value="Bacteria"/>
</dbReference>
<dbReference type="GO" id="GO:0016757">
    <property type="term" value="F:glycosyltransferase activity"/>
    <property type="evidence" value="ECO:0007669"/>
    <property type="project" value="UniProtKB-KW"/>
</dbReference>
<organism evidence="6">
    <name type="scientific">Chlorobium phaeovibrioides (strain DSM 265 / 1930)</name>
    <name type="common">Prosthecochloris vibrioformis (strain DSM 265)</name>
    <dbReference type="NCBI Taxonomy" id="290318"/>
    <lineage>
        <taxon>Bacteria</taxon>
        <taxon>Pseudomonadati</taxon>
        <taxon>Chlorobiota</taxon>
        <taxon>Chlorobiia</taxon>
        <taxon>Chlorobiales</taxon>
        <taxon>Chlorobiaceae</taxon>
        <taxon>Chlorobium/Pelodictyon group</taxon>
        <taxon>Chlorobium</taxon>
    </lineage>
</organism>
<keyword evidence="2" id="KW-0328">Glycosyltransferase</keyword>
<dbReference type="STRING" id="290318.Cvib_1070"/>
<evidence type="ECO:0000259" key="5">
    <source>
        <dbReference type="Pfam" id="PF00535"/>
    </source>
</evidence>
<keyword evidence="4" id="KW-1133">Transmembrane helix</keyword>
<dbReference type="SUPFAM" id="SSF53448">
    <property type="entry name" value="Nucleotide-diphospho-sugar transferases"/>
    <property type="match status" value="1"/>
</dbReference>
<evidence type="ECO:0000256" key="4">
    <source>
        <dbReference type="SAM" id="Phobius"/>
    </source>
</evidence>
<dbReference type="KEGG" id="pvi:Cvib_1070"/>
<dbReference type="EMBL" id="CP000607">
    <property type="protein sequence ID" value="ABP37084.1"/>
    <property type="molecule type" value="Genomic_DNA"/>
</dbReference>
<dbReference type="HOGENOM" id="CLU_025996_0_9_10"/>
<dbReference type="Gene3D" id="3.90.550.10">
    <property type="entry name" value="Spore Coat Polysaccharide Biosynthesis Protein SpsA, Chain A"/>
    <property type="match status" value="1"/>
</dbReference>
<feature type="transmembrane region" description="Helical" evidence="4">
    <location>
        <begin position="233"/>
        <end position="255"/>
    </location>
</feature>
<dbReference type="PANTHER" id="PTHR43685">
    <property type="entry name" value="GLYCOSYLTRANSFERASE"/>
    <property type="match status" value="1"/>
</dbReference>
<name>A4SF25_CHLPM</name>
<evidence type="ECO:0000256" key="2">
    <source>
        <dbReference type="ARBA" id="ARBA00022676"/>
    </source>
</evidence>
<proteinExistence type="inferred from homology"/>
<comment type="similarity">
    <text evidence="1">Belongs to the glycosyltransferase 2 family.</text>
</comment>
<feature type="domain" description="Glycosyltransferase 2-like" evidence="5">
    <location>
        <begin position="6"/>
        <end position="139"/>
    </location>
</feature>
<sequence length="267" mass="30450">MNTVAVLIPIYNNQVGIEATLKSFPTDFSVDIVIVDDGSNPPIDVSGIRFPFPVHLLKLDQNRGIEGALNYGLEWILSKGYTYVARLDAEDLALAGRFIRQYQYLESHSECALIGGQVKFVDMNGSEVFQEKLPVEHSDISRAMHVRSCFIHPAVMIRATALRAIGMYSSDFKAAEDFELFFRIMMSFDVGNLPEYVVVCCLNPNGISAQRRYAQLRSRIRILIYYFDPKIALSYYGLIKNIMIFLLPVRIITFVKQRVGEKRTLWF</sequence>
<protein>
    <submittedName>
        <fullName evidence="6">Glycosyl transferase, family 2</fullName>
    </submittedName>
</protein>
<evidence type="ECO:0000256" key="3">
    <source>
        <dbReference type="ARBA" id="ARBA00022679"/>
    </source>
</evidence>
<dbReference type="InterPro" id="IPR001173">
    <property type="entry name" value="Glyco_trans_2-like"/>
</dbReference>
<dbReference type="Pfam" id="PF00535">
    <property type="entry name" value="Glycos_transf_2"/>
    <property type="match status" value="1"/>
</dbReference>
<dbReference type="OrthoDB" id="9815829at2"/>
<gene>
    <name evidence="6" type="ordered locus">Cvib_1070</name>
</gene>
<accession>A4SF25</accession>
<evidence type="ECO:0000313" key="6">
    <source>
        <dbReference type="EMBL" id="ABP37084.1"/>
    </source>
</evidence>
<reference evidence="6" key="1">
    <citation type="submission" date="2007-03" db="EMBL/GenBank/DDBJ databases">
        <title>Complete sequence of Prosthecochloris vibrioformis DSM 265.</title>
        <authorList>
            <consortium name="US DOE Joint Genome Institute"/>
            <person name="Copeland A."/>
            <person name="Lucas S."/>
            <person name="Lapidus A."/>
            <person name="Barry K."/>
            <person name="Detter J.C."/>
            <person name="Glavina del Rio T."/>
            <person name="Hammon N."/>
            <person name="Israni S."/>
            <person name="Pitluck S."/>
            <person name="Schmutz J."/>
            <person name="Larimer F."/>
            <person name="Land M."/>
            <person name="Hauser L."/>
            <person name="Mikhailova N."/>
            <person name="Li T."/>
            <person name="Overmann J."/>
            <person name="Schuster S.C."/>
            <person name="Bryant D.A."/>
            <person name="Richardson P."/>
        </authorList>
    </citation>
    <scope>NUCLEOTIDE SEQUENCE [LARGE SCALE GENOMIC DNA]</scope>
    <source>
        <strain evidence="6">DSM 265</strain>
    </source>
</reference>
<keyword evidence="3 6" id="KW-0808">Transferase</keyword>
<keyword evidence="4" id="KW-0472">Membrane</keyword>
<keyword evidence="4" id="KW-0812">Transmembrane</keyword>
<dbReference type="CAZy" id="GT2">
    <property type="family name" value="Glycosyltransferase Family 2"/>
</dbReference>
<evidence type="ECO:0000256" key="1">
    <source>
        <dbReference type="ARBA" id="ARBA00006739"/>
    </source>
</evidence>
<dbReference type="PANTHER" id="PTHR43685:SF5">
    <property type="entry name" value="GLYCOSYLTRANSFERASE EPSE-RELATED"/>
    <property type="match status" value="1"/>
</dbReference>